<dbReference type="Proteomes" id="UP000048908">
    <property type="component" value="Unassembled WGS sequence"/>
</dbReference>
<keyword evidence="2" id="KW-1185">Reference proteome</keyword>
<dbReference type="EMBL" id="CXPG01000017">
    <property type="protein sequence ID" value="CTQ33095.1"/>
    <property type="molecule type" value="Genomic_DNA"/>
</dbReference>
<dbReference type="RefSeq" id="WP_055682542.1">
    <property type="nucleotide sequence ID" value="NZ_CXPG01000017.1"/>
</dbReference>
<accession>A0A0M6XSE0</accession>
<protein>
    <recommendedName>
        <fullName evidence="3">ATP-grasp domain-containing protein</fullName>
    </recommendedName>
</protein>
<dbReference type="AlphaFoldDB" id="A0A0M6XSE0"/>
<evidence type="ECO:0000313" key="1">
    <source>
        <dbReference type="EMBL" id="CTQ33095.1"/>
    </source>
</evidence>
<dbReference type="STRING" id="282197.SAMN04488517_11326"/>
<gene>
    <name evidence="1" type="ORF">JAN5088_01875</name>
</gene>
<sequence>MSIFYALLHGRYRVALGPDEVPEHLEDKLVGAEFARSRGWRVPESKRFDSAAEAISATTSKKFALKASGFFGGKHIYLLQQLESGKFLDLNTLQIRTTDELSRISVRTDYWLVEDLVESTVAGHVIPMDYKFYCFGGQIALILQIDRSSKPARGYYFDGSFMPLVGGTDFSFDTEYFQMGAPVVPLHASAMVKMARDLSQASGARFLSVDCYDSPDGPVFGEFTLRPGAPYSRTATFSRAVIRELDQAARGQQIQKMSGFDIDYDSFWAAADKDQTPLTRQHPAVVGAIQARAALGMRDYRFRTEVAAKNEMKEHYQACLTVASAMLGPVSSAYELQKSIQCGRGFFKGRSREMEFVSMAEVAIGQSQIEQHRLLMAEMRASRGDQDAFKALRLMAEGGNPRAGDVVQRLVESFGSNDSLRNGTISAH</sequence>
<evidence type="ECO:0000313" key="2">
    <source>
        <dbReference type="Proteomes" id="UP000048908"/>
    </source>
</evidence>
<dbReference type="InterPro" id="IPR029465">
    <property type="entry name" value="ATPgrasp_TupA"/>
</dbReference>
<dbReference type="SUPFAM" id="SSF56059">
    <property type="entry name" value="Glutathione synthetase ATP-binding domain-like"/>
    <property type="match status" value="1"/>
</dbReference>
<reference evidence="1 2" key="1">
    <citation type="submission" date="2015-07" db="EMBL/GenBank/DDBJ databases">
        <authorList>
            <person name="Noorani M."/>
        </authorList>
    </citation>
    <scope>NUCLEOTIDE SEQUENCE [LARGE SCALE GENOMIC DNA]</scope>
    <source>
        <strain evidence="1 2">CECT 5088</strain>
    </source>
</reference>
<organism evidence="1 2">
    <name type="scientific">Jannaschia rubra</name>
    <dbReference type="NCBI Taxonomy" id="282197"/>
    <lineage>
        <taxon>Bacteria</taxon>
        <taxon>Pseudomonadati</taxon>
        <taxon>Pseudomonadota</taxon>
        <taxon>Alphaproteobacteria</taxon>
        <taxon>Rhodobacterales</taxon>
        <taxon>Roseobacteraceae</taxon>
        <taxon>Jannaschia</taxon>
    </lineage>
</organism>
<dbReference type="OrthoDB" id="9791827at2"/>
<name>A0A0M6XSE0_9RHOB</name>
<dbReference type="Pfam" id="PF14305">
    <property type="entry name" value="ATPgrasp_TupA"/>
    <property type="match status" value="1"/>
</dbReference>
<evidence type="ECO:0008006" key="3">
    <source>
        <dbReference type="Google" id="ProtNLM"/>
    </source>
</evidence>
<proteinExistence type="predicted"/>